<feature type="transmembrane region" description="Helical" evidence="1">
    <location>
        <begin position="68"/>
        <end position="84"/>
    </location>
</feature>
<feature type="transmembrane region" description="Helical" evidence="1">
    <location>
        <begin position="235"/>
        <end position="255"/>
    </location>
</feature>
<evidence type="ECO:0008006" key="4">
    <source>
        <dbReference type="Google" id="ProtNLM"/>
    </source>
</evidence>
<keyword evidence="1" id="KW-1133">Transmembrane helix</keyword>
<dbReference type="PANTHER" id="PTHR31303:SF1">
    <property type="entry name" value="CTP-DEPENDENT DIACYLGLYCEROL KINASE 1"/>
    <property type="match status" value="1"/>
</dbReference>
<feature type="transmembrane region" description="Helical" evidence="1">
    <location>
        <begin position="36"/>
        <end position="56"/>
    </location>
</feature>
<feature type="transmembrane region" description="Helical" evidence="1">
    <location>
        <begin position="154"/>
        <end position="174"/>
    </location>
</feature>
<reference evidence="2 3" key="1">
    <citation type="submission" date="2024-10" db="EMBL/GenBank/DDBJ databases">
        <title>Updated reference genomes for cyclostephanoid diatoms.</title>
        <authorList>
            <person name="Roberts W.R."/>
            <person name="Alverson A.J."/>
        </authorList>
    </citation>
    <scope>NUCLEOTIDE SEQUENCE [LARGE SCALE GENOMIC DNA]</scope>
    <source>
        <strain evidence="2 3">AJA228-03</strain>
    </source>
</reference>
<dbReference type="PANTHER" id="PTHR31303">
    <property type="entry name" value="CTP-DEPENDENT DIACYLGLYCEROL KINASE 1"/>
    <property type="match status" value="1"/>
</dbReference>
<feature type="transmembrane region" description="Helical" evidence="1">
    <location>
        <begin position="195"/>
        <end position="215"/>
    </location>
</feature>
<comment type="caution">
    <text evidence="2">The sequence shown here is derived from an EMBL/GenBank/DDBJ whole genome shotgun (WGS) entry which is preliminary data.</text>
</comment>
<keyword evidence="3" id="KW-1185">Reference proteome</keyword>
<dbReference type="InterPro" id="IPR037997">
    <property type="entry name" value="Dgk1-like"/>
</dbReference>
<accession>A0ABD3RBV8</accession>
<dbReference type="AlphaFoldDB" id="A0ABD3RBV8"/>
<evidence type="ECO:0000313" key="2">
    <source>
        <dbReference type="EMBL" id="KAL3810452.1"/>
    </source>
</evidence>
<keyword evidence="1" id="KW-0812">Transmembrane</keyword>
<protein>
    <recommendedName>
        <fullName evidence="4">Dolichol kinase</fullName>
    </recommendedName>
</protein>
<keyword evidence="1" id="KW-0472">Membrane</keyword>
<organism evidence="2 3">
    <name type="scientific">Cyclostephanos tholiformis</name>
    <dbReference type="NCBI Taxonomy" id="382380"/>
    <lineage>
        <taxon>Eukaryota</taxon>
        <taxon>Sar</taxon>
        <taxon>Stramenopiles</taxon>
        <taxon>Ochrophyta</taxon>
        <taxon>Bacillariophyta</taxon>
        <taxon>Coscinodiscophyceae</taxon>
        <taxon>Thalassiosirophycidae</taxon>
        <taxon>Stephanodiscales</taxon>
        <taxon>Stephanodiscaceae</taxon>
        <taxon>Cyclostephanos</taxon>
    </lineage>
</organism>
<evidence type="ECO:0000256" key="1">
    <source>
        <dbReference type="SAM" id="Phobius"/>
    </source>
</evidence>
<evidence type="ECO:0000313" key="3">
    <source>
        <dbReference type="Proteomes" id="UP001530377"/>
    </source>
</evidence>
<dbReference type="EMBL" id="JALLPB020000327">
    <property type="protein sequence ID" value="KAL3810452.1"/>
    <property type="molecule type" value="Genomic_DNA"/>
</dbReference>
<sequence>MTTTSTMIEGGGGLNAILFTKLHLLQRPLSPVMNNVYATLLTILYVKIVLEIGSYVRSRYDVPELSRKFVHLAACSFVMFWPLFDPNHWGWRLNVTVPVVMSLRLLYKGAILKDPEDEDVRSLSRTSSPTELLFGPLQMTLIMCHVGLNRYMTQTGIIVMSSLVGDGIAAIMGIEYGRHVYRAPLSGIGPGRKSIEGSIGCAFGTAGGMLLFSYVTGIEISRMGGEVESTNYHRTMMPMAIVYGIISAVVEATALRNYDNLILAFAMEMSVKRCNAGR</sequence>
<gene>
    <name evidence="2" type="ORF">ACHAXA_010382</name>
</gene>
<proteinExistence type="predicted"/>
<dbReference type="Proteomes" id="UP001530377">
    <property type="component" value="Unassembled WGS sequence"/>
</dbReference>
<name>A0ABD3RBV8_9STRA</name>